<accession>A0AA95I7T9</accession>
<comment type="subcellular location">
    <subcellularLocation>
        <location evidence="5">Cell membrane</location>
        <topology evidence="5">Multi-pass membrane protein</topology>
    </subcellularLocation>
    <subcellularLocation>
        <location evidence="1">Membrane</location>
        <topology evidence="1">Multi-pass membrane protein</topology>
    </subcellularLocation>
</comment>
<dbReference type="EMBL" id="BOSM01000011">
    <property type="protein sequence ID" value="GIP60661.1"/>
    <property type="molecule type" value="Genomic_DNA"/>
</dbReference>
<dbReference type="Proteomes" id="UP001177943">
    <property type="component" value="Chromosome"/>
</dbReference>
<keyword evidence="5" id="KW-1003">Cell membrane</keyword>
<reference evidence="7" key="2">
    <citation type="submission" date="2023-05" db="EMBL/GenBank/DDBJ databases">
        <title>Comparative genomics of Bacillaceae isolates and their secondary metabolite potential.</title>
        <authorList>
            <person name="Song L."/>
            <person name="Nielsen L.J."/>
            <person name="Mohite O."/>
            <person name="Xu X."/>
            <person name="Weber T."/>
            <person name="Kovacs A.T."/>
        </authorList>
    </citation>
    <scope>NUCLEOTIDE SEQUENCE</scope>
    <source>
        <strain evidence="7">B2_4</strain>
    </source>
</reference>
<feature type="transmembrane region" description="Helical" evidence="5">
    <location>
        <begin position="156"/>
        <end position="178"/>
    </location>
</feature>
<dbReference type="GO" id="GO:0043953">
    <property type="term" value="P:protein transport by the Tat complex"/>
    <property type="evidence" value="ECO:0007669"/>
    <property type="project" value="UniProtKB-UniRule"/>
</dbReference>
<proteinExistence type="inferred from homology"/>
<feature type="transmembrane region" description="Helical" evidence="5">
    <location>
        <begin position="20"/>
        <end position="42"/>
    </location>
</feature>
<feature type="transmembrane region" description="Helical" evidence="5">
    <location>
        <begin position="68"/>
        <end position="90"/>
    </location>
</feature>
<comment type="function">
    <text evidence="5">Part of the twin-arginine translocation (Tat) system that transports large folded proteins containing a characteristic twin-arginine motif in their signal peptide across membranes.</text>
</comment>
<organism evidence="7 9">
    <name type="scientific">Paenibacillus woosongensis</name>
    <dbReference type="NCBI Taxonomy" id="307580"/>
    <lineage>
        <taxon>Bacteria</taxon>
        <taxon>Bacillati</taxon>
        <taxon>Bacillota</taxon>
        <taxon>Bacilli</taxon>
        <taxon>Bacillales</taxon>
        <taxon>Paenibacillaceae</taxon>
        <taxon>Paenibacillus</taxon>
    </lineage>
</organism>
<keyword evidence="8" id="KW-1185">Reference proteome</keyword>
<keyword evidence="5" id="KW-0653">Protein transport</keyword>
<dbReference type="GO" id="GO:0009977">
    <property type="term" value="F:proton motive force dependent protein transmembrane transporter activity"/>
    <property type="evidence" value="ECO:0007669"/>
    <property type="project" value="TreeGrafter"/>
</dbReference>
<sequence length="252" mass="28797">MAEETQQSVVEHLTELRRRLFWVLLVFVFVLVAAFFVVKPIYNYVTVNALSGVKINLNAFSFWDGVGVYMKIAMMVALGVTLPFTLYQIWAFVSPGLKPAERKATLKYIPYVFLCFLIGISFGYYVVFPLAMAFTGELNAELGLIETYGMADYFKFLFNIIIPISLLFELPIVILFLTQLRILTPRLLRKMRRVAYFALVVISVMITPADFLSAFLVLIPLIILYEISVLLSSRIHRKLMAADAEREAQYNS</sequence>
<dbReference type="GO" id="GO:0033281">
    <property type="term" value="C:TAT protein transport complex"/>
    <property type="evidence" value="ECO:0007669"/>
    <property type="project" value="UniProtKB-UniRule"/>
</dbReference>
<evidence type="ECO:0000256" key="4">
    <source>
        <dbReference type="ARBA" id="ARBA00023136"/>
    </source>
</evidence>
<comment type="caution">
    <text evidence="5">Lacks conserved residue(s) required for the propagation of feature annotation.</text>
</comment>
<comment type="similarity">
    <text evidence="5">Belongs to the TatC family.</text>
</comment>
<dbReference type="EMBL" id="CP126084">
    <property type="protein sequence ID" value="WHX48167.1"/>
    <property type="molecule type" value="Genomic_DNA"/>
</dbReference>
<evidence type="ECO:0000256" key="3">
    <source>
        <dbReference type="ARBA" id="ARBA00022989"/>
    </source>
</evidence>
<comment type="subunit">
    <text evidence="5">Forms a complex with TatA.</text>
</comment>
<evidence type="ECO:0000313" key="6">
    <source>
        <dbReference type="EMBL" id="GIP60661.1"/>
    </source>
</evidence>
<evidence type="ECO:0000313" key="9">
    <source>
        <dbReference type="Proteomes" id="UP001177943"/>
    </source>
</evidence>
<dbReference type="InterPro" id="IPR019820">
    <property type="entry name" value="Sec-indep_translocase_CS"/>
</dbReference>
<dbReference type="Proteomes" id="UP000681290">
    <property type="component" value="Unassembled WGS sequence"/>
</dbReference>
<protein>
    <recommendedName>
        <fullName evidence="5">Sec-independent protein translocase protein TatC</fullName>
    </recommendedName>
</protein>
<gene>
    <name evidence="5 7" type="primary">tatC</name>
    <name evidence="6" type="synonym">tatC2</name>
    <name evidence="6" type="ORF">J15TS10_44750</name>
    <name evidence="7" type="ORF">QNH46_18960</name>
</gene>
<dbReference type="PRINTS" id="PR01840">
    <property type="entry name" value="TATCFAMILY"/>
</dbReference>
<reference evidence="6 8" key="1">
    <citation type="submission" date="2021-03" db="EMBL/GenBank/DDBJ databases">
        <title>Antimicrobial resistance genes in bacteria isolated from Japanese honey, and their potential for conferring macrolide and lincosamide resistance in the American foulbrood pathogen Paenibacillus larvae.</title>
        <authorList>
            <person name="Okamoto M."/>
            <person name="Kumagai M."/>
            <person name="Kanamori H."/>
            <person name="Takamatsu D."/>
        </authorList>
    </citation>
    <scope>NUCLEOTIDE SEQUENCE [LARGE SCALE GENOMIC DNA]</scope>
    <source>
        <strain evidence="6 8">J15TS10</strain>
    </source>
</reference>
<evidence type="ECO:0000313" key="7">
    <source>
        <dbReference type="EMBL" id="WHX48167.1"/>
    </source>
</evidence>
<keyword evidence="2 5" id="KW-0812">Transmembrane</keyword>
<dbReference type="Pfam" id="PF00902">
    <property type="entry name" value="TatC"/>
    <property type="match status" value="1"/>
</dbReference>
<keyword evidence="3 5" id="KW-1133">Transmembrane helix</keyword>
<dbReference type="PROSITE" id="PS01218">
    <property type="entry name" value="TATC"/>
    <property type="match status" value="1"/>
</dbReference>
<dbReference type="GO" id="GO:0065002">
    <property type="term" value="P:intracellular protein transmembrane transport"/>
    <property type="evidence" value="ECO:0007669"/>
    <property type="project" value="TreeGrafter"/>
</dbReference>
<dbReference type="InterPro" id="IPR002033">
    <property type="entry name" value="TatC"/>
</dbReference>
<dbReference type="NCBIfam" id="TIGR00945">
    <property type="entry name" value="tatC"/>
    <property type="match status" value="1"/>
</dbReference>
<dbReference type="RefSeq" id="WP_213594363.1">
    <property type="nucleotide sequence ID" value="NZ_BOSM01000011.1"/>
</dbReference>
<keyword evidence="5" id="KW-0813">Transport</keyword>
<dbReference type="HAMAP" id="MF_00902">
    <property type="entry name" value="TatC"/>
    <property type="match status" value="1"/>
</dbReference>
<evidence type="ECO:0000256" key="5">
    <source>
        <dbReference type="HAMAP-Rule" id="MF_00902"/>
    </source>
</evidence>
<dbReference type="AlphaFoldDB" id="A0AA95I7T9"/>
<evidence type="ECO:0000313" key="8">
    <source>
        <dbReference type="Proteomes" id="UP000681290"/>
    </source>
</evidence>
<dbReference type="KEGG" id="pwn:QNH46_18960"/>
<keyword evidence="4 5" id="KW-0472">Membrane</keyword>
<name>A0AA95I7T9_9BACL</name>
<evidence type="ECO:0000256" key="2">
    <source>
        <dbReference type="ARBA" id="ARBA00022692"/>
    </source>
</evidence>
<feature type="transmembrane region" description="Helical" evidence="5">
    <location>
        <begin position="111"/>
        <end position="136"/>
    </location>
</feature>
<dbReference type="PANTHER" id="PTHR30371:SF4">
    <property type="entry name" value="SEC-INDEPENDENT PROTEIN TRANSLOCASE PROTEIN TATCD"/>
    <property type="match status" value="1"/>
</dbReference>
<dbReference type="PANTHER" id="PTHR30371">
    <property type="entry name" value="SEC-INDEPENDENT PROTEIN TRANSLOCASE PROTEIN TATC"/>
    <property type="match status" value="1"/>
</dbReference>
<keyword evidence="5" id="KW-0811">Translocation</keyword>
<evidence type="ECO:0000256" key="1">
    <source>
        <dbReference type="ARBA" id="ARBA00004141"/>
    </source>
</evidence>